<dbReference type="AlphaFoldDB" id="A0A8S3F425"/>
<dbReference type="Proteomes" id="UP000676336">
    <property type="component" value="Unassembled WGS sequence"/>
</dbReference>
<proteinExistence type="predicted"/>
<dbReference type="PANTHER" id="PTHR31935">
    <property type="entry name" value="COILED-COIL DOMAIN-CONTAINING PROTEIN 13"/>
    <property type="match status" value="1"/>
</dbReference>
<comment type="caution">
    <text evidence="2">The sequence shown here is derived from an EMBL/GenBank/DDBJ whole genome shotgun (WGS) entry which is preliminary data.</text>
</comment>
<name>A0A8S3F425_9BILA</name>
<dbReference type="GO" id="GO:1905515">
    <property type="term" value="P:non-motile cilium assembly"/>
    <property type="evidence" value="ECO:0007669"/>
    <property type="project" value="TreeGrafter"/>
</dbReference>
<dbReference type="EMBL" id="CAJOBI010250650">
    <property type="protein sequence ID" value="CAF5103579.1"/>
    <property type="molecule type" value="Genomic_DNA"/>
</dbReference>
<feature type="non-terminal residue" evidence="2">
    <location>
        <position position="1"/>
    </location>
</feature>
<sequence>ALEKEVGDSVNIQAILNGTVNWRGRQQQILALQDKVIFA</sequence>
<protein>
    <submittedName>
        <fullName evidence="2">Uncharacterized protein</fullName>
    </submittedName>
</protein>
<reference evidence="2" key="1">
    <citation type="submission" date="2021-02" db="EMBL/GenBank/DDBJ databases">
        <authorList>
            <person name="Nowell W R."/>
        </authorList>
    </citation>
    <scope>NUCLEOTIDE SEQUENCE</scope>
</reference>
<dbReference type="EMBL" id="CAJOBJ010059628">
    <property type="protein sequence ID" value="CAF4412293.1"/>
    <property type="molecule type" value="Genomic_DNA"/>
</dbReference>
<dbReference type="PANTHER" id="PTHR31935:SF1">
    <property type="entry name" value="COILED-COIL DOMAIN-CONTAINING PROTEIN 13"/>
    <property type="match status" value="1"/>
</dbReference>
<organism evidence="2 3">
    <name type="scientific">Rotaria magnacalcarata</name>
    <dbReference type="NCBI Taxonomy" id="392030"/>
    <lineage>
        <taxon>Eukaryota</taxon>
        <taxon>Metazoa</taxon>
        <taxon>Spiralia</taxon>
        <taxon>Gnathifera</taxon>
        <taxon>Rotifera</taxon>
        <taxon>Eurotatoria</taxon>
        <taxon>Bdelloidea</taxon>
        <taxon>Philodinida</taxon>
        <taxon>Philodinidae</taxon>
        <taxon>Rotaria</taxon>
    </lineage>
</organism>
<dbReference type="InterPro" id="IPR038929">
    <property type="entry name" value="CCDC13"/>
</dbReference>
<evidence type="ECO:0000313" key="1">
    <source>
        <dbReference type="EMBL" id="CAF4412293.1"/>
    </source>
</evidence>
<accession>A0A8S3F425</accession>
<evidence type="ECO:0000313" key="2">
    <source>
        <dbReference type="EMBL" id="CAF5103579.1"/>
    </source>
</evidence>
<dbReference type="GO" id="GO:0034451">
    <property type="term" value="C:centriolar satellite"/>
    <property type="evidence" value="ECO:0007669"/>
    <property type="project" value="TreeGrafter"/>
</dbReference>
<gene>
    <name evidence="1" type="ORF">GIL414_LOCUS30681</name>
    <name evidence="2" type="ORF">SMN809_LOCUS61796</name>
</gene>
<evidence type="ECO:0000313" key="3">
    <source>
        <dbReference type="Proteomes" id="UP000676336"/>
    </source>
</evidence>
<dbReference type="GO" id="GO:0031122">
    <property type="term" value="P:cytoplasmic microtubule organization"/>
    <property type="evidence" value="ECO:0007669"/>
    <property type="project" value="TreeGrafter"/>
</dbReference>
<dbReference type="Proteomes" id="UP000681720">
    <property type="component" value="Unassembled WGS sequence"/>
</dbReference>